<name>A0AA88A8J3_FICCA</name>
<sequence>MTIAVSMPDPAVHYRTQTVVAVDGANASVAQFEVTRGVPMIRTTPRTDATLTKLISKIEILNDFIWNCDPMPNKKHEPWYVRMPQSTMDGLIDKSYERHGIL</sequence>
<gene>
    <name evidence="1" type="ORF">TIFTF001_020413</name>
</gene>
<reference evidence="1" key="1">
    <citation type="submission" date="2023-07" db="EMBL/GenBank/DDBJ databases">
        <title>draft genome sequence of fig (Ficus carica).</title>
        <authorList>
            <person name="Takahashi T."/>
            <person name="Nishimura K."/>
        </authorList>
    </citation>
    <scope>NUCLEOTIDE SEQUENCE</scope>
</reference>
<accession>A0AA88A8J3</accession>
<protein>
    <submittedName>
        <fullName evidence="1">Uncharacterized protein</fullName>
    </submittedName>
</protein>
<evidence type="ECO:0000313" key="2">
    <source>
        <dbReference type="Proteomes" id="UP001187192"/>
    </source>
</evidence>
<evidence type="ECO:0000313" key="1">
    <source>
        <dbReference type="EMBL" id="GMN51254.1"/>
    </source>
</evidence>
<proteinExistence type="predicted"/>
<comment type="caution">
    <text evidence="1">The sequence shown here is derived from an EMBL/GenBank/DDBJ whole genome shotgun (WGS) entry which is preliminary data.</text>
</comment>
<keyword evidence="2" id="KW-1185">Reference proteome</keyword>
<organism evidence="1 2">
    <name type="scientific">Ficus carica</name>
    <name type="common">Common fig</name>
    <dbReference type="NCBI Taxonomy" id="3494"/>
    <lineage>
        <taxon>Eukaryota</taxon>
        <taxon>Viridiplantae</taxon>
        <taxon>Streptophyta</taxon>
        <taxon>Embryophyta</taxon>
        <taxon>Tracheophyta</taxon>
        <taxon>Spermatophyta</taxon>
        <taxon>Magnoliopsida</taxon>
        <taxon>eudicotyledons</taxon>
        <taxon>Gunneridae</taxon>
        <taxon>Pentapetalae</taxon>
        <taxon>rosids</taxon>
        <taxon>fabids</taxon>
        <taxon>Rosales</taxon>
        <taxon>Moraceae</taxon>
        <taxon>Ficeae</taxon>
        <taxon>Ficus</taxon>
    </lineage>
</organism>
<dbReference type="Proteomes" id="UP001187192">
    <property type="component" value="Unassembled WGS sequence"/>
</dbReference>
<dbReference type="AlphaFoldDB" id="A0AA88A8J3"/>
<dbReference type="EMBL" id="BTGU01000037">
    <property type="protein sequence ID" value="GMN51254.1"/>
    <property type="molecule type" value="Genomic_DNA"/>
</dbReference>